<gene>
    <name evidence="1" type="ORF">GCM10009654_67740</name>
</gene>
<dbReference type="PANTHER" id="PTHR10443">
    <property type="entry name" value="MICROSOMAL DIPEPTIDASE"/>
    <property type="match status" value="1"/>
</dbReference>
<dbReference type="Proteomes" id="UP001501371">
    <property type="component" value="Unassembled WGS sequence"/>
</dbReference>
<dbReference type="InterPro" id="IPR008257">
    <property type="entry name" value="Pept_M19"/>
</dbReference>
<protein>
    <submittedName>
        <fullName evidence="1">Membrane dipeptidase</fullName>
    </submittedName>
</protein>
<dbReference type="PANTHER" id="PTHR10443:SF12">
    <property type="entry name" value="DIPEPTIDASE"/>
    <property type="match status" value="1"/>
</dbReference>
<dbReference type="Gene3D" id="3.20.20.140">
    <property type="entry name" value="Metal-dependent hydrolases"/>
    <property type="match status" value="1"/>
</dbReference>
<name>A0ABN1VAB0_9ACTN</name>
<dbReference type="EMBL" id="BAAAKV010000129">
    <property type="protein sequence ID" value="GAA1201925.1"/>
    <property type="molecule type" value="Genomic_DNA"/>
</dbReference>
<sequence length="346" mass="37658">MSVTSAQPLDAARLHRDNIVFNALDCTPLAWSDEAYLGKLAASGVTAINHAVSISQDFDAAAAGIVGWQRRLRETGGRIFQAYGLDDVARAKAEGRVAWFAGFEDSKPVGEDLWRLEALHRMGLRFMGLTYQNRNYAGDGSGEVANGGLSRFGRALVKESNRLGVALDLSHTGERSTLETIEVSEKPVLVTHAGLTHFVDSPRNKSDVVVRELAARGGVFGLAAKSGFLSPEGLTRRPGAEVFADNIDHLVELVGIDHVIVGTDVGDERKYTREGMARVRRLYPEIPMAGEDLDLERMHPVGMGTPADLPRITELLVGRGYTADDIAKVLSGNLRRVLAEIWDTER</sequence>
<dbReference type="PROSITE" id="PS51365">
    <property type="entry name" value="RENAL_DIPEPTIDASE_2"/>
    <property type="match status" value="1"/>
</dbReference>
<dbReference type="InterPro" id="IPR032466">
    <property type="entry name" value="Metal_Hydrolase"/>
</dbReference>
<accession>A0ABN1VAB0</accession>
<dbReference type="Pfam" id="PF01244">
    <property type="entry name" value="Peptidase_M19"/>
    <property type="match status" value="1"/>
</dbReference>
<organism evidence="1 2">
    <name type="scientific">Streptomyces hebeiensis</name>
    <dbReference type="NCBI Taxonomy" id="229486"/>
    <lineage>
        <taxon>Bacteria</taxon>
        <taxon>Bacillati</taxon>
        <taxon>Actinomycetota</taxon>
        <taxon>Actinomycetes</taxon>
        <taxon>Kitasatosporales</taxon>
        <taxon>Streptomycetaceae</taxon>
        <taxon>Streptomyces</taxon>
    </lineage>
</organism>
<evidence type="ECO:0000313" key="2">
    <source>
        <dbReference type="Proteomes" id="UP001501371"/>
    </source>
</evidence>
<keyword evidence="2" id="KW-1185">Reference proteome</keyword>
<dbReference type="RefSeq" id="WP_344285506.1">
    <property type="nucleotide sequence ID" value="NZ_BAAAKV010000129.1"/>
</dbReference>
<comment type="caution">
    <text evidence="1">The sequence shown here is derived from an EMBL/GenBank/DDBJ whole genome shotgun (WGS) entry which is preliminary data.</text>
</comment>
<reference evidence="1 2" key="1">
    <citation type="journal article" date="2019" name="Int. J. Syst. Evol. Microbiol.">
        <title>The Global Catalogue of Microorganisms (GCM) 10K type strain sequencing project: providing services to taxonomists for standard genome sequencing and annotation.</title>
        <authorList>
            <consortium name="The Broad Institute Genomics Platform"/>
            <consortium name="The Broad Institute Genome Sequencing Center for Infectious Disease"/>
            <person name="Wu L."/>
            <person name="Ma J."/>
        </authorList>
    </citation>
    <scope>NUCLEOTIDE SEQUENCE [LARGE SCALE GENOMIC DNA]</scope>
    <source>
        <strain evidence="1 2">JCM 12696</strain>
    </source>
</reference>
<evidence type="ECO:0000313" key="1">
    <source>
        <dbReference type="EMBL" id="GAA1201925.1"/>
    </source>
</evidence>
<proteinExistence type="predicted"/>
<dbReference type="SUPFAM" id="SSF51556">
    <property type="entry name" value="Metallo-dependent hydrolases"/>
    <property type="match status" value="1"/>
</dbReference>